<dbReference type="EMBL" id="MG953189">
    <property type="protein sequence ID" value="AYU58920.1"/>
    <property type="molecule type" value="Genomic_DNA"/>
</dbReference>
<dbReference type="InterPro" id="IPR002110">
    <property type="entry name" value="Ankyrin_rpt"/>
</dbReference>
<dbReference type="Gene3D" id="1.25.40.20">
    <property type="entry name" value="Ankyrin repeat-containing domain"/>
    <property type="match status" value="1"/>
</dbReference>
<keyword evidence="1" id="KW-0945">Host-virus interaction</keyword>
<dbReference type="Pfam" id="PF12796">
    <property type="entry name" value="Ank_2"/>
    <property type="match status" value="1"/>
</dbReference>
<dbReference type="PROSITE" id="PS50088">
    <property type="entry name" value="ANK_REPEAT"/>
    <property type="match status" value="1"/>
</dbReference>
<evidence type="ECO:0000256" key="2">
    <source>
        <dbReference type="ARBA" id="ARBA00022737"/>
    </source>
</evidence>
<dbReference type="GO" id="GO:0034142">
    <property type="term" value="P:toll-like receptor 4 signaling pathway"/>
    <property type="evidence" value="ECO:0007669"/>
    <property type="project" value="TreeGrafter"/>
</dbReference>
<dbReference type="SMART" id="SM00248">
    <property type="entry name" value="ANK"/>
    <property type="match status" value="3"/>
</dbReference>
<dbReference type="GO" id="GO:0085034">
    <property type="term" value="P:symbiont-mediated suppression of host NF-kappaB cascade"/>
    <property type="evidence" value="ECO:0007669"/>
    <property type="project" value="UniProtKB-KW"/>
</dbReference>
<keyword evidence="4" id="KW-0040">ANK repeat</keyword>
<sequence length="174" mass="19961">MERQSSTKSQSWCGGTAEDQENDFMMICRKGNVYELMELAPFISVDGHLLHKYDLRGRQCIHIVALYDRKNAIMKIEILVNMGADINARERNTGNSILHIAVRTKNYQLAEWLCQEPTVNLGAINYAHHTAYHLAYYAHDEKMKELLITNRAVCDDPECIEMSEDDISDFSSDD</sequence>
<name>A0A3G4R8R1_9VIRU</name>
<keyword evidence="3" id="KW-1100">Inhibition of host NF-kappa-B by virus</keyword>
<organism evidence="5">
    <name type="scientific">Microplitis similis bracovirus</name>
    <dbReference type="NCBI Taxonomy" id="2487141"/>
    <lineage>
        <taxon>Viruses</taxon>
        <taxon>Viruses incertae sedis</taxon>
        <taxon>Polydnaviriformidae</taxon>
        <taxon>Bracoviriform</taxon>
    </lineage>
</organism>
<dbReference type="PANTHER" id="PTHR46680">
    <property type="entry name" value="NF-KAPPA-B INHIBITOR ALPHA"/>
    <property type="match status" value="1"/>
</dbReference>
<dbReference type="PANTHER" id="PTHR46680:SF1">
    <property type="entry name" value="NF-KAPPA-B INHIBITOR ALPHA"/>
    <property type="match status" value="1"/>
</dbReference>
<keyword evidence="2" id="KW-0677">Repeat</keyword>
<reference evidence="5" key="1">
    <citation type="submission" date="2018-02" db="EMBL/GenBank/DDBJ databases">
        <title>Identification of a novel virus in wasp, Microplitis similis bracovirus: a possible new species of Polydnaviridae.</title>
        <authorList>
            <person name="He L."/>
            <person name="Yu H."/>
            <person name="Ouyang Y."/>
            <person name="Peng J."/>
            <person name="Huang G."/>
        </authorList>
    </citation>
    <scope>NUCLEOTIDE SEQUENCE</scope>
</reference>
<evidence type="ECO:0000313" key="5">
    <source>
        <dbReference type="EMBL" id="AYU58920.1"/>
    </source>
</evidence>
<dbReference type="GO" id="GO:0071356">
    <property type="term" value="P:cellular response to tumor necrosis factor"/>
    <property type="evidence" value="ECO:0007669"/>
    <property type="project" value="TreeGrafter"/>
</dbReference>
<dbReference type="GO" id="GO:0051059">
    <property type="term" value="F:NF-kappaB binding"/>
    <property type="evidence" value="ECO:0007669"/>
    <property type="project" value="TreeGrafter"/>
</dbReference>
<dbReference type="SUPFAM" id="SSF48403">
    <property type="entry name" value="Ankyrin repeat"/>
    <property type="match status" value="1"/>
</dbReference>
<accession>A0A3G4R8R1</accession>
<evidence type="ECO:0000256" key="4">
    <source>
        <dbReference type="ARBA" id="ARBA00023043"/>
    </source>
</evidence>
<dbReference type="InterPro" id="IPR051070">
    <property type="entry name" value="NF-kappa-B_inhibitor"/>
</dbReference>
<proteinExistence type="predicted"/>
<evidence type="ECO:0000256" key="3">
    <source>
        <dbReference type="ARBA" id="ARBA00022863"/>
    </source>
</evidence>
<protein>
    <submittedName>
        <fullName evidence="5">Ankyrin 1</fullName>
    </submittedName>
</protein>
<dbReference type="InterPro" id="IPR036770">
    <property type="entry name" value="Ankyrin_rpt-contain_sf"/>
</dbReference>
<evidence type="ECO:0000256" key="1">
    <source>
        <dbReference type="ARBA" id="ARBA00022581"/>
    </source>
</evidence>